<accession>A0ABW3TFH1</accession>
<organism evidence="2 3">
    <name type="scientific">Seohaeicola saemankumensis</name>
    <dbReference type="NCBI Taxonomy" id="481181"/>
    <lineage>
        <taxon>Bacteria</taxon>
        <taxon>Pseudomonadati</taxon>
        <taxon>Pseudomonadota</taxon>
        <taxon>Alphaproteobacteria</taxon>
        <taxon>Rhodobacterales</taxon>
        <taxon>Roseobacteraceae</taxon>
        <taxon>Seohaeicola</taxon>
    </lineage>
</organism>
<name>A0ABW3TFH1_9RHOB</name>
<sequence length="125" mass="13575">MKPFALVLTMSLAGAAAVPSVAEEFMPIPDQSAFLSTVAGKDLRLKGYGPIVVRLKVLPDGEITGRGLGWDVTGEWRWQDGFFCRDLNWGGTDLGPNCQEVRVQGQTVRFIADRGAGDFADFVVQ</sequence>
<dbReference type="Proteomes" id="UP001597151">
    <property type="component" value="Unassembled WGS sequence"/>
</dbReference>
<evidence type="ECO:0000313" key="2">
    <source>
        <dbReference type="EMBL" id="MFD1195903.1"/>
    </source>
</evidence>
<feature type="chain" id="PRO_5046361452" evidence="1">
    <location>
        <begin position="23"/>
        <end position="125"/>
    </location>
</feature>
<evidence type="ECO:0000313" key="3">
    <source>
        <dbReference type="Proteomes" id="UP001597151"/>
    </source>
</evidence>
<reference evidence="3" key="1">
    <citation type="journal article" date="2019" name="Int. J. Syst. Evol. Microbiol.">
        <title>The Global Catalogue of Microorganisms (GCM) 10K type strain sequencing project: providing services to taxonomists for standard genome sequencing and annotation.</title>
        <authorList>
            <consortium name="The Broad Institute Genomics Platform"/>
            <consortium name="The Broad Institute Genome Sequencing Center for Infectious Disease"/>
            <person name="Wu L."/>
            <person name="Ma J."/>
        </authorList>
    </citation>
    <scope>NUCLEOTIDE SEQUENCE [LARGE SCALE GENOMIC DNA]</scope>
    <source>
        <strain evidence="3">CCUG 55328</strain>
    </source>
</reference>
<protein>
    <submittedName>
        <fullName evidence="2">Dihydrodipicolinate reductase</fullName>
    </submittedName>
</protein>
<gene>
    <name evidence="2" type="ORF">ACFQ3C_14610</name>
</gene>
<keyword evidence="3" id="KW-1185">Reference proteome</keyword>
<dbReference type="RefSeq" id="WP_380793259.1">
    <property type="nucleotide sequence ID" value="NZ_JBHTKR010000005.1"/>
</dbReference>
<dbReference type="EMBL" id="JBHTKR010000005">
    <property type="protein sequence ID" value="MFD1195903.1"/>
    <property type="molecule type" value="Genomic_DNA"/>
</dbReference>
<keyword evidence="1" id="KW-0732">Signal</keyword>
<evidence type="ECO:0000256" key="1">
    <source>
        <dbReference type="SAM" id="SignalP"/>
    </source>
</evidence>
<comment type="caution">
    <text evidence="2">The sequence shown here is derived from an EMBL/GenBank/DDBJ whole genome shotgun (WGS) entry which is preliminary data.</text>
</comment>
<proteinExistence type="predicted"/>
<feature type="signal peptide" evidence="1">
    <location>
        <begin position="1"/>
        <end position="22"/>
    </location>
</feature>